<keyword evidence="2" id="KW-0472">Membrane</keyword>
<feature type="transmembrane region" description="Helical" evidence="2">
    <location>
        <begin position="1839"/>
        <end position="1857"/>
    </location>
</feature>
<evidence type="ECO:0008006" key="5">
    <source>
        <dbReference type="Google" id="ProtNLM"/>
    </source>
</evidence>
<keyword evidence="2" id="KW-1133">Transmembrane helix</keyword>
<proteinExistence type="predicted"/>
<evidence type="ECO:0000313" key="4">
    <source>
        <dbReference type="Proteomes" id="UP000785679"/>
    </source>
</evidence>
<feature type="transmembrane region" description="Helical" evidence="2">
    <location>
        <begin position="1808"/>
        <end position="1827"/>
    </location>
</feature>
<evidence type="ECO:0000256" key="1">
    <source>
        <dbReference type="SAM" id="MobiDB-lite"/>
    </source>
</evidence>
<accession>A0A8J8P5F2</accession>
<feature type="transmembrane region" description="Helical" evidence="2">
    <location>
        <begin position="1698"/>
        <end position="1722"/>
    </location>
</feature>
<keyword evidence="4" id="KW-1185">Reference proteome</keyword>
<evidence type="ECO:0000256" key="2">
    <source>
        <dbReference type="SAM" id="Phobius"/>
    </source>
</evidence>
<gene>
    <name evidence="3" type="ORF">FGO68_gene11233</name>
</gene>
<dbReference type="OrthoDB" id="296659at2759"/>
<evidence type="ECO:0000313" key="3">
    <source>
        <dbReference type="EMBL" id="TNV87766.1"/>
    </source>
</evidence>
<dbReference type="InterPro" id="IPR011050">
    <property type="entry name" value="Pectin_lyase_fold/virulence"/>
</dbReference>
<dbReference type="PANTHER" id="PTHR11319">
    <property type="entry name" value="G PROTEIN-COUPLED RECEPTOR-RELATED"/>
    <property type="match status" value="1"/>
</dbReference>
<dbReference type="Proteomes" id="UP000785679">
    <property type="component" value="Unassembled WGS sequence"/>
</dbReference>
<feature type="transmembrane region" description="Helical" evidence="2">
    <location>
        <begin position="1608"/>
        <end position="1629"/>
    </location>
</feature>
<dbReference type="PANTHER" id="PTHR11319:SF35">
    <property type="entry name" value="OUTER MEMBRANE PROTEIN PMPC-RELATED"/>
    <property type="match status" value="1"/>
</dbReference>
<feature type="transmembrane region" description="Helical" evidence="2">
    <location>
        <begin position="1762"/>
        <end position="1788"/>
    </location>
</feature>
<feature type="transmembrane region" description="Helical" evidence="2">
    <location>
        <begin position="1649"/>
        <end position="1670"/>
    </location>
</feature>
<sequence length="2106" mass="238854">MQTGLPSGLDFSGCCELGQWADRFQILQRQVLVILVSFNLIIGFDYFVDASSTLSNIELGTKKHPFKALDDPFRELFNHGVPYFANLGISEAQNFNVYLKHGSNATLHTDDMPLIIANVGIQVKPYLDDQQVGKVNMENNHTEIRIYHMDYYRQPTANFNPTFDPFSGTPYPYNYEAMIKLALVPDSILTEQKFKIMIYNANFTSRYIKWVEVTSEQISGNSLFVLHGGPYTTLIIDSSTLALRAFLFVSFEGVNVKLTNNQINITNLYYLFLYHSLEKCDYFLPENTGIANNLIFDNNTVFGNNYQDTFFLIYFENQGNITISNNYFNGTLVSQDAQILFEQFEIECPFDFYTFYLIENNTDVNILEENGRPAKYSHMYYNILMATTGQQDVIIRNNYYQNIKLRDHGIYYITNSITANAHIIIENITFSNVENIDVPSPFIQVIAMDVQLNHIQLLNSEITRFIHLETLSASIANIHVENIYRVNDGLAQQAFDSFFFITQCQELSLTNITIQDSKFHTNTVFSLINTANVVINRVNITNSLAFSGHIFYLYILQGLRANNIIISNVYKESLFVVSAIQMEILKDSRVEGEEILYSFDDLTFKNSNMQFMQLNELSTTEYRNPISVIFRNTHLQEINLGRKDNLVRVNSIIYPNLNLDFHNSSLQDSSADFGFIRFQQSGNTTNITNFKAVNNSGNFMTVSSKLNQTVSISNINLTQNFAPEALFIIQSNAKLMISDSIFEDNFSLARGSILLGETSTSETNIANSVFNRNYAFQGGVIFVQTFAKLTVRNSNFTNNFAHQGGILYQQGEGLANLIESKFEENLAFYGSIIYSINSLSQIEIKGGSITRNGFHYINKEKANRMFGLLNANQSTQMINSQFIQVLLSKQALSIEKLLSLQYSSVSYQILIIKALITMSNKVKVSDQAMLLQQTSASITNIDSLDYSNTSTSFPLISTESSIVTINLFTMRNITSTTYAIECHSDTQGSISAFGAYDSKIAPLYITSSSLSMSNWTIRNLALPSAAHLSMIEVSHSSITIKGFLLSQIHAASSDHQQVFYASESQVQIHSLNAEEFKGKLFTIEEQSHFSLTNSSIANNLSPNIPNLFTIQASDGLISNCTFQNLKSLCGPALYAWSPPKLPTQKQITLINAKFISNTAAQVSGAIFARDIDLDVQESSFINNRALTGNGGAIFASCTQTNEDKCNYTIQDNKFELNIANSNGGAIYYDLYAPVGLKDNIFLSNKGLYGDNYASYPYMLKLLQKNLITGFLQEQQSKLSFVSGQEYSNILIIGLFDQNNQLVIIDSESEGILMSSDLNVQISGNNKVIAQNGVYTFTNLKFVSNTNYSTTITFLSSALDSQKIGKITTNQAIGLEVEVKFRECIEGETIKNSMCVQCPKGSYSFNSSNTQVRLQSLNLIQCQQCFKNGNCIGGNITLVDEGYWRSTNKSTILFSCPASESCLGGLNSECALGYTGRMCSICEKNKIKGEYYARSGPYKCTKCSPFGIQMLYLFCFLVGLSLYVIFIIYQLLNNPSPFKPQTVLMRILTNYSQAIMIVYEFNLNWPHQVSQALEYFSSINSAQEYVFSFDCIYKQLNIGDSTPFLYKEVIKYGLMPIFFSLVAALIWYFIHQYYLKIKKVQICLERNIKVSMFVIVYLIYPSIINFSFSLFNCFSLDDGNSYLKRDFQIQCWTSEHKLMALPIGLCFIFVWVIGFPAVIFYILNKNKDKLSQREFILEYGLFYVGLTEEAYFWEVIVSNIRKIIFVSCSTLLSSFNPIIKAIIAVAALIVQMQMSHNFSPYIDPRFDQIEHLGIYSSVFTVFMGLIYVQNDIQKSNSAQLVVFLFIMATNLLFFIQWIRSFATVILRTQMQRLQSFKYLSFLTKIKINDYHNDLQLELHKLHKRNSISKRERYYKQLSNQILKQNSKDGKFNPAESKEDKEFFRQASDLVKVKNYENSREKSEDSFASEFSSRSLIDSQRKHVRNQIEGFGARKKVTARGFRSKGSEITARKDYTKRDSAQTQIITPSSKQITKVLMRKEKTKQPIRKEGSFGAFGMKGKPTIRRGNLAKSNNQESSIFSSPFEGLSQSEIDFSQYVRGQSGRTQLQ</sequence>
<dbReference type="EMBL" id="RRYP01000233">
    <property type="protein sequence ID" value="TNV87766.1"/>
    <property type="molecule type" value="Genomic_DNA"/>
</dbReference>
<feature type="compositionally biased region" description="Polar residues" evidence="1">
    <location>
        <begin position="2068"/>
        <end position="2082"/>
    </location>
</feature>
<dbReference type="SUPFAM" id="SSF51126">
    <property type="entry name" value="Pectin lyase-like"/>
    <property type="match status" value="2"/>
</dbReference>
<comment type="caution">
    <text evidence="3">The sequence shown here is derived from an EMBL/GenBank/DDBJ whole genome shotgun (WGS) entry which is preliminary data.</text>
</comment>
<feature type="region of interest" description="Disordered" evidence="1">
    <location>
        <begin position="2049"/>
        <end position="2082"/>
    </location>
</feature>
<feature type="transmembrane region" description="Helical" evidence="2">
    <location>
        <begin position="1542"/>
        <end position="1560"/>
    </location>
</feature>
<keyword evidence="2" id="KW-0812">Transmembrane</keyword>
<name>A0A8J8P5F2_HALGN</name>
<organism evidence="3 4">
    <name type="scientific">Halteria grandinella</name>
    <dbReference type="NCBI Taxonomy" id="5974"/>
    <lineage>
        <taxon>Eukaryota</taxon>
        <taxon>Sar</taxon>
        <taxon>Alveolata</taxon>
        <taxon>Ciliophora</taxon>
        <taxon>Intramacronucleata</taxon>
        <taxon>Spirotrichea</taxon>
        <taxon>Stichotrichia</taxon>
        <taxon>Sporadotrichida</taxon>
        <taxon>Halteriidae</taxon>
        <taxon>Halteria</taxon>
    </lineage>
</organism>
<feature type="transmembrane region" description="Helical" evidence="2">
    <location>
        <begin position="1509"/>
        <end position="1530"/>
    </location>
</feature>
<protein>
    <recommendedName>
        <fullName evidence="5">Transmembrane protein</fullName>
    </recommendedName>
</protein>
<reference evidence="3" key="1">
    <citation type="submission" date="2019-06" db="EMBL/GenBank/DDBJ databases">
        <authorList>
            <person name="Zheng W."/>
        </authorList>
    </citation>
    <scope>NUCLEOTIDE SEQUENCE</scope>
    <source>
        <strain evidence="3">QDHG01</strain>
    </source>
</reference>